<evidence type="ECO:0000313" key="2">
    <source>
        <dbReference type="Proteomes" id="UP000193484"/>
    </source>
</evidence>
<organism evidence="1 2">
    <name type="scientific">Mycolicibacterium fallax</name>
    <name type="common">Mycobacterium fallax</name>
    <dbReference type="NCBI Taxonomy" id="1793"/>
    <lineage>
        <taxon>Bacteria</taxon>
        <taxon>Bacillati</taxon>
        <taxon>Actinomycetota</taxon>
        <taxon>Actinomycetes</taxon>
        <taxon>Mycobacteriales</taxon>
        <taxon>Mycobacteriaceae</taxon>
        <taxon>Mycolicibacterium</taxon>
    </lineage>
</organism>
<name>A0A1X1RBJ3_MYCFA</name>
<accession>A0A1X1RBJ3</accession>
<proteinExistence type="predicted"/>
<gene>
    <name evidence="1" type="ORF">AWC04_12035</name>
</gene>
<dbReference type="AlphaFoldDB" id="A0A1X1RBJ3"/>
<dbReference type="SUPFAM" id="SSF90002">
    <property type="entry name" value="Hypothetical protein YjiA, C-terminal domain"/>
    <property type="match status" value="1"/>
</dbReference>
<dbReference type="NCBIfam" id="NF047431">
    <property type="entry name" value="hiber_recruit"/>
    <property type="match status" value="1"/>
</dbReference>
<dbReference type="InterPro" id="IPR027417">
    <property type="entry name" value="P-loop_NTPase"/>
</dbReference>
<dbReference type="Pfam" id="PF07683">
    <property type="entry name" value="CobW_C"/>
    <property type="match status" value="1"/>
</dbReference>
<dbReference type="PANTHER" id="PTHR43603">
    <property type="entry name" value="COBW DOMAIN-CONTAINING PROTEIN DDB_G0274527"/>
    <property type="match status" value="1"/>
</dbReference>
<sequence length="392" mass="42504">MRTPVILVSGQCGSDAVVDQLVRHPGTVVVSHRFDGHVVHRSTRTIVREVTLRNEMVLELAHGCTACTIRNDLLVLLRQLHRRDEVARIVVHLEPWLEPEPICWAIRHARVTGMPGAVDGPAVRDVMIAAVITCIDESRWLQQALGGADLPDGRTVAQVVVGQAEFADLLVCGGDAELDAVLHRLSPRALVVPAADDVEAALTRLPSAARRGDQDHPHGPLLAGQPPLQPAGRVTLLHYRASRPFHPARLDAALEVLLDGVVRTRGRIWLASNDTQAMWLETAGGGLRATAGGKWLAAMTDSEAAYVCPQRRVLSSLIWDRVHGDRHTAMTILVCGADPEELVSALDGALLTAGEMRRSADWSRLPDPFGDWSRDGADAEDLVSLTDEGGHR</sequence>
<keyword evidence="2" id="KW-1185">Reference proteome</keyword>
<protein>
    <submittedName>
        <fullName evidence="1">Uncharacterized protein</fullName>
    </submittedName>
</protein>
<dbReference type="SMART" id="SM00833">
    <property type="entry name" value="CobW_C"/>
    <property type="match status" value="1"/>
</dbReference>
<comment type="caution">
    <text evidence="1">The sequence shown here is derived from an EMBL/GenBank/DDBJ whole genome shotgun (WGS) entry which is preliminary data.</text>
</comment>
<dbReference type="RefSeq" id="WP_085096418.1">
    <property type="nucleotide sequence ID" value="NZ_AP022603.1"/>
</dbReference>
<dbReference type="Proteomes" id="UP000193484">
    <property type="component" value="Unassembled WGS sequence"/>
</dbReference>
<dbReference type="InterPro" id="IPR011629">
    <property type="entry name" value="CobW-like_C"/>
</dbReference>
<dbReference type="EMBL" id="LQOJ01000040">
    <property type="protein sequence ID" value="ORV02643.1"/>
    <property type="molecule type" value="Genomic_DNA"/>
</dbReference>
<dbReference type="PANTHER" id="PTHR43603:SF1">
    <property type="entry name" value="ZINC-REGULATED GTPASE METALLOPROTEIN ACTIVATOR 1"/>
    <property type="match status" value="1"/>
</dbReference>
<dbReference type="InterPro" id="IPR003495">
    <property type="entry name" value="CobW/HypB/UreG_nucleotide-bd"/>
</dbReference>
<dbReference type="STRING" id="1793.AWC04_12035"/>
<evidence type="ECO:0000313" key="1">
    <source>
        <dbReference type="EMBL" id="ORV02643.1"/>
    </source>
</evidence>
<dbReference type="InterPro" id="IPR051927">
    <property type="entry name" value="Zn_Chap_cDPG_Synth"/>
</dbReference>
<reference evidence="1 2" key="1">
    <citation type="submission" date="2016-01" db="EMBL/GenBank/DDBJ databases">
        <title>The new phylogeny of the genus Mycobacterium.</title>
        <authorList>
            <person name="Tarcisio F."/>
            <person name="Conor M."/>
            <person name="Antonella G."/>
            <person name="Elisabetta G."/>
            <person name="Giulia F.S."/>
            <person name="Sara T."/>
            <person name="Anna F."/>
            <person name="Clotilde B."/>
            <person name="Roberto B."/>
            <person name="Veronica D.S."/>
            <person name="Fabio R."/>
            <person name="Monica P."/>
            <person name="Olivier J."/>
            <person name="Enrico T."/>
            <person name="Nicola S."/>
        </authorList>
    </citation>
    <scope>NUCLEOTIDE SEQUENCE [LARGE SCALE GENOMIC DNA]</scope>
    <source>
        <strain evidence="1 2">DSM 44179</strain>
    </source>
</reference>
<dbReference type="OrthoDB" id="9808822at2"/>
<dbReference type="Pfam" id="PF02492">
    <property type="entry name" value="cobW"/>
    <property type="match status" value="1"/>
</dbReference>
<dbReference type="Gene3D" id="3.40.50.300">
    <property type="entry name" value="P-loop containing nucleotide triphosphate hydrolases"/>
    <property type="match status" value="1"/>
</dbReference>